<dbReference type="Pfam" id="PF20218">
    <property type="entry name" value="DUF6578"/>
    <property type="match status" value="1"/>
</dbReference>
<dbReference type="Proteomes" id="UP000638648">
    <property type="component" value="Unassembled WGS sequence"/>
</dbReference>
<dbReference type="AlphaFoldDB" id="A0A927RMF5"/>
<evidence type="ECO:0000313" key="1">
    <source>
        <dbReference type="EMBL" id="MBE1608868.1"/>
    </source>
</evidence>
<sequence>MGALVWIWNWQIQCCGTPFTVGSEVTWTVTEPDAESLSPILGETRAAGVTYEEEHHGSEAAVIGSVHGTVRSIQAVHCQLASVPNTDPQILAAVPGSAVSVHVTHADGWDTGGTIEDFCGYVVDLEQLDFRPVESG</sequence>
<dbReference type="RefSeq" id="WP_192752565.1">
    <property type="nucleotide sequence ID" value="NZ_BAABJL010000119.1"/>
</dbReference>
<accession>A0A927RMF5</accession>
<dbReference type="EMBL" id="JADBEM010000001">
    <property type="protein sequence ID" value="MBE1608868.1"/>
    <property type="molecule type" value="Genomic_DNA"/>
</dbReference>
<evidence type="ECO:0000313" key="2">
    <source>
        <dbReference type="Proteomes" id="UP000638648"/>
    </source>
</evidence>
<organism evidence="1 2">
    <name type="scientific">Actinopolymorpha pittospori</name>
    <dbReference type="NCBI Taxonomy" id="648752"/>
    <lineage>
        <taxon>Bacteria</taxon>
        <taxon>Bacillati</taxon>
        <taxon>Actinomycetota</taxon>
        <taxon>Actinomycetes</taxon>
        <taxon>Propionibacteriales</taxon>
        <taxon>Actinopolymorphaceae</taxon>
        <taxon>Actinopolymorpha</taxon>
    </lineage>
</organism>
<gene>
    <name evidence="1" type="ORF">HEB94_005716</name>
</gene>
<comment type="caution">
    <text evidence="1">The sequence shown here is derived from an EMBL/GenBank/DDBJ whole genome shotgun (WGS) entry which is preliminary data.</text>
</comment>
<reference evidence="1" key="1">
    <citation type="submission" date="2020-10" db="EMBL/GenBank/DDBJ databases">
        <title>Sequencing the genomes of 1000 actinobacteria strains.</title>
        <authorList>
            <person name="Klenk H.-P."/>
        </authorList>
    </citation>
    <scope>NUCLEOTIDE SEQUENCE</scope>
    <source>
        <strain evidence="1">DSM 45354</strain>
    </source>
</reference>
<name>A0A927RMF5_9ACTN</name>
<proteinExistence type="predicted"/>
<protein>
    <submittedName>
        <fullName evidence="1">Uncharacterized protein</fullName>
    </submittedName>
</protein>
<keyword evidence="2" id="KW-1185">Reference proteome</keyword>
<dbReference type="InterPro" id="IPR046485">
    <property type="entry name" value="DUF6578"/>
</dbReference>